<proteinExistence type="predicted"/>
<dbReference type="SUPFAM" id="SSF52922">
    <property type="entry name" value="TK C-terminal domain-like"/>
    <property type="match status" value="1"/>
</dbReference>
<dbReference type="Pfam" id="PF02780">
    <property type="entry name" value="Transketolase_C"/>
    <property type="match status" value="1"/>
</dbReference>
<dbReference type="Proteomes" id="UP000218775">
    <property type="component" value="Unassembled WGS sequence"/>
</dbReference>
<dbReference type="Pfam" id="PF00676">
    <property type="entry name" value="E1_dh"/>
    <property type="match status" value="1"/>
</dbReference>
<dbReference type="EMBL" id="NVUK01000027">
    <property type="protein sequence ID" value="PCI76543.1"/>
    <property type="molecule type" value="Genomic_DNA"/>
</dbReference>
<protein>
    <submittedName>
        <fullName evidence="5">MFS transporter</fullName>
    </submittedName>
</protein>
<evidence type="ECO:0000313" key="6">
    <source>
        <dbReference type="Proteomes" id="UP000218775"/>
    </source>
</evidence>
<dbReference type="SUPFAM" id="SSF52518">
    <property type="entry name" value="Thiamin diphosphate-binding fold (THDP-binding)"/>
    <property type="match status" value="2"/>
</dbReference>
<dbReference type="GO" id="GO:0016624">
    <property type="term" value="F:oxidoreductase activity, acting on the aldehyde or oxo group of donors, disulfide as acceptor"/>
    <property type="evidence" value="ECO:0007669"/>
    <property type="project" value="InterPro"/>
</dbReference>
<dbReference type="InterPro" id="IPR009014">
    <property type="entry name" value="Transketo_C/PFOR_II"/>
</dbReference>
<dbReference type="InterPro" id="IPR029061">
    <property type="entry name" value="THDP-binding"/>
</dbReference>
<feature type="domain" description="Transketolase-like pyrimidine-binding" evidence="4">
    <location>
        <begin position="340"/>
        <end position="517"/>
    </location>
</feature>
<evidence type="ECO:0000313" key="5">
    <source>
        <dbReference type="EMBL" id="PCI76543.1"/>
    </source>
</evidence>
<dbReference type="PANTHER" id="PTHR43257">
    <property type="entry name" value="PYRUVATE DEHYDROGENASE E1 COMPONENT BETA SUBUNIT"/>
    <property type="match status" value="1"/>
</dbReference>
<evidence type="ECO:0000259" key="4">
    <source>
        <dbReference type="SMART" id="SM00861"/>
    </source>
</evidence>
<dbReference type="SMART" id="SM00861">
    <property type="entry name" value="Transket_pyr"/>
    <property type="match status" value="1"/>
</dbReference>
<dbReference type="Gene3D" id="3.40.50.920">
    <property type="match status" value="1"/>
</dbReference>
<dbReference type="FunFam" id="3.40.50.970:FF:000001">
    <property type="entry name" value="Pyruvate dehydrogenase E1 beta subunit"/>
    <property type="match status" value="1"/>
</dbReference>
<evidence type="ECO:0000256" key="3">
    <source>
        <dbReference type="ARBA" id="ARBA00023052"/>
    </source>
</evidence>
<dbReference type="PANTHER" id="PTHR43257:SF2">
    <property type="entry name" value="PYRUVATE DEHYDROGENASE E1 COMPONENT SUBUNIT BETA"/>
    <property type="match status" value="1"/>
</dbReference>
<dbReference type="Gene3D" id="3.40.50.970">
    <property type="match status" value="2"/>
</dbReference>
<reference evidence="6" key="1">
    <citation type="submission" date="2017-08" db="EMBL/GenBank/DDBJ databases">
        <title>A dynamic microbial community with high functional redundancy inhabits the cold, oxic subseafloor aquifer.</title>
        <authorList>
            <person name="Tully B.J."/>
            <person name="Wheat C.G."/>
            <person name="Glazer B.T."/>
            <person name="Huber J.A."/>
        </authorList>
    </citation>
    <scope>NUCLEOTIDE SEQUENCE [LARGE SCALE GENOMIC DNA]</scope>
</reference>
<dbReference type="FunFam" id="3.40.50.920:FF:000001">
    <property type="entry name" value="Pyruvate dehydrogenase E1 beta subunit"/>
    <property type="match status" value="1"/>
</dbReference>
<dbReference type="InterPro" id="IPR001017">
    <property type="entry name" value="DH_E1"/>
</dbReference>
<dbReference type="InterPro" id="IPR005475">
    <property type="entry name" value="Transketolase-like_Pyr-bd"/>
</dbReference>
<evidence type="ECO:0000256" key="2">
    <source>
        <dbReference type="ARBA" id="ARBA00023002"/>
    </source>
</evidence>
<dbReference type="CDD" id="cd07036">
    <property type="entry name" value="TPP_PYR_E1-PDHc-beta_like"/>
    <property type="match status" value="1"/>
</dbReference>
<sequence length="667" mass="73568">MAITSKEAKALLNDMLLARAVDLKMQKMVRQNKGGTFHLYAAGHEMVGCMAARALIPGKDWAFPYYRDRAFALTLGCSLTDLFAAFMARDCGHHSSGRMMPEHYSHKGLRIPCQSSVVGSQFLQAVGLAKGISLAGEDEVVYVSAGEGSTSQGDFHEALNFSALHKLGVVFVIQDNGWAISVPSHEQTCSGSAAKMVSGYKGLNVIEADGCDCVEMGMAVKMAVRRARNKEGPTLIVAKVPRLGPHSSSDDPKKYQTDAYRQEEEEKDPIVRFKNLCVENSYLRQEQIDALELEIEKKVQQASEVAEKLPVQDASEADTHVYKEHTPAVVEREDLRSEPVVIMDALNHALSESMEQDSEVVVFGQDVARGKGGVFGITRTLTDQFGENRIFNTPLAESTIVGLAIGMSFKGGFKPVVEIQFADYFWTSVNQMFNELSSMHYRSNGEWHCPVVIRMPYGGYIQGGPYHSQSIEAFLCHVPGLKVVVPSRASDAKLLLKAAINDPNPVIFLEHKAIYRQRVFCADAEPCKEESVELGKARLVRSGKDITVISWGYMVSLCFEVATSLQEEGIDVEIIDLRTLNPLDEQAIIESAKKTGKLMIVQEAPVMGSYASEIAARVQEPLFEYLDAPIRKIGSKNCPVPYAKHLEEAVLPQKSDIKEAMRKLASY</sequence>
<organism evidence="5 6">
    <name type="scientific">Aerophobetes bacterium</name>
    <dbReference type="NCBI Taxonomy" id="2030807"/>
    <lineage>
        <taxon>Bacteria</taxon>
        <taxon>Candidatus Aerophobota</taxon>
    </lineage>
</organism>
<dbReference type="AlphaFoldDB" id="A0A2A4X1R2"/>
<name>A0A2A4X1R2_UNCAE</name>
<evidence type="ECO:0000256" key="1">
    <source>
        <dbReference type="ARBA" id="ARBA00001964"/>
    </source>
</evidence>
<gene>
    <name evidence="5" type="ORF">COB21_04225</name>
</gene>
<keyword evidence="3" id="KW-0786">Thiamine pyrophosphate</keyword>
<keyword evidence="2" id="KW-0560">Oxidoreductase</keyword>
<dbReference type="Pfam" id="PF02779">
    <property type="entry name" value="Transket_pyr"/>
    <property type="match status" value="1"/>
</dbReference>
<accession>A0A2A4X1R2</accession>
<comment type="caution">
    <text evidence="5">The sequence shown here is derived from an EMBL/GenBank/DDBJ whole genome shotgun (WGS) entry which is preliminary data.</text>
</comment>
<dbReference type="InterPro" id="IPR033248">
    <property type="entry name" value="Transketolase_C"/>
</dbReference>
<dbReference type="CDD" id="cd02000">
    <property type="entry name" value="TPP_E1_PDC_ADC_BCADC"/>
    <property type="match status" value="1"/>
</dbReference>
<comment type="cofactor">
    <cofactor evidence="1">
        <name>thiamine diphosphate</name>
        <dbReference type="ChEBI" id="CHEBI:58937"/>
    </cofactor>
</comment>